<sequence length="138" mass="16100">MIDLPNNKKIILFDGICNFCNNAVLKTINYDKKNQFVFASLQSEIGKKITSYLGIDTSKIDSIILYEPSNAYYIKSTAALKVMTEFGGFWKIANFLMVFPEGFRNLVYDYIAKNRYKWFGKKEECMIPTKEIREKFLE</sequence>
<keyword evidence="2" id="KW-1185">Reference proteome</keyword>
<dbReference type="OrthoDB" id="9785438at2"/>
<dbReference type="Pfam" id="PF04134">
    <property type="entry name" value="DCC1-like"/>
    <property type="match status" value="1"/>
</dbReference>
<organism evidence="1 2">
    <name type="scientific">Tenacibaculum aiptasiae</name>
    <dbReference type="NCBI Taxonomy" id="426481"/>
    <lineage>
        <taxon>Bacteria</taxon>
        <taxon>Pseudomonadati</taxon>
        <taxon>Bacteroidota</taxon>
        <taxon>Flavobacteriia</taxon>
        <taxon>Flavobacteriales</taxon>
        <taxon>Flavobacteriaceae</taxon>
        <taxon>Tenacibaculum</taxon>
    </lineage>
</organism>
<reference evidence="1 2" key="1">
    <citation type="submission" date="2019-09" db="EMBL/GenBank/DDBJ databases">
        <authorList>
            <person name="Cao W.R."/>
        </authorList>
    </citation>
    <scope>NUCLEOTIDE SEQUENCE [LARGE SCALE GENOMIC DNA]</scope>
    <source>
        <strain evidence="2">a4</strain>
    </source>
</reference>
<dbReference type="EMBL" id="WAAU01000008">
    <property type="protein sequence ID" value="KAB1159608.1"/>
    <property type="molecule type" value="Genomic_DNA"/>
</dbReference>
<evidence type="ECO:0000313" key="2">
    <source>
        <dbReference type="Proteomes" id="UP000467305"/>
    </source>
</evidence>
<evidence type="ECO:0000313" key="1">
    <source>
        <dbReference type="EMBL" id="KAB1159608.1"/>
    </source>
</evidence>
<gene>
    <name evidence="1" type="ORF">F7018_04680</name>
</gene>
<accession>A0A7J5APR7</accession>
<dbReference type="InterPro" id="IPR052927">
    <property type="entry name" value="DCC_oxidoreductase"/>
</dbReference>
<dbReference type="PANTHER" id="PTHR33639:SF2">
    <property type="entry name" value="DUF393 DOMAIN-CONTAINING PROTEIN"/>
    <property type="match status" value="1"/>
</dbReference>
<dbReference type="InterPro" id="IPR007263">
    <property type="entry name" value="DCC1-like"/>
</dbReference>
<name>A0A7J5APR7_9FLAO</name>
<proteinExistence type="predicted"/>
<comment type="caution">
    <text evidence="1">The sequence shown here is derived from an EMBL/GenBank/DDBJ whole genome shotgun (WGS) entry which is preliminary data.</text>
</comment>
<dbReference type="Proteomes" id="UP000467305">
    <property type="component" value="Unassembled WGS sequence"/>
</dbReference>
<dbReference type="RefSeq" id="WP_150898854.1">
    <property type="nucleotide sequence ID" value="NZ_WAAU01000008.1"/>
</dbReference>
<protein>
    <submittedName>
        <fullName evidence="1">DUF393 domain-containing protein</fullName>
    </submittedName>
</protein>
<dbReference type="PANTHER" id="PTHR33639">
    <property type="entry name" value="THIOL-DISULFIDE OXIDOREDUCTASE DCC"/>
    <property type="match status" value="1"/>
</dbReference>
<dbReference type="AlphaFoldDB" id="A0A7J5APR7"/>
<dbReference type="GO" id="GO:0015035">
    <property type="term" value="F:protein-disulfide reductase activity"/>
    <property type="evidence" value="ECO:0007669"/>
    <property type="project" value="InterPro"/>
</dbReference>